<protein>
    <submittedName>
        <fullName evidence="1">Uncharacterized protein</fullName>
    </submittedName>
</protein>
<evidence type="ECO:0000313" key="2">
    <source>
        <dbReference type="Proteomes" id="UP000000935"/>
    </source>
</evidence>
<organism evidence="1 2">
    <name type="scientific">Priestia megaterium (strain ATCC 12872 / QMB1551)</name>
    <name type="common">Bacillus megaterium</name>
    <dbReference type="NCBI Taxonomy" id="545693"/>
    <lineage>
        <taxon>Bacteria</taxon>
        <taxon>Bacillati</taxon>
        <taxon>Bacillota</taxon>
        <taxon>Bacilli</taxon>
        <taxon>Bacillales</taxon>
        <taxon>Bacillaceae</taxon>
        <taxon>Priestia</taxon>
    </lineage>
</organism>
<accession>D5E3G4</accession>
<reference evidence="1 2" key="2">
    <citation type="journal article" date="2011" name="J. Bacteriol.">
        <title>Genome sequences of the biotechnologically important Bacillus megaterium strains QM B1551 and DSM319.</title>
        <authorList>
            <person name="Eppinger M."/>
            <person name="Bunk B."/>
            <person name="Johns M.A."/>
            <person name="Edirisinghe J.N."/>
            <person name="Kutumbaka K.K."/>
            <person name="Koenig S.S."/>
            <person name="Huot Creasy H."/>
            <person name="Rosovitz M.J."/>
            <person name="Riley D.R."/>
            <person name="Daugherty S."/>
            <person name="Martin M."/>
            <person name="Elbourne L.D."/>
            <person name="Paulsen I."/>
            <person name="Biedendieck R."/>
            <person name="Braun C."/>
            <person name="Grayburn S."/>
            <person name="Dhingra S."/>
            <person name="Lukyanchuk V."/>
            <person name="Ball B."/>
            <person name="Ul-Qamar R."/>
            <person name="Seibel J."/>
            <person name="Bremer E."/>
            <person name="Jahn D."/>
            <person name="Ravel J."/>
            <person name="Vary P.S."/>
        </authorList>
    </citation>
    <scope>NUCLEOTIDE SEQUENCE [LARGE SCALE GENOMIC DNA]</scope>
    <source>
        <strain evidence="2">ATCC 12872 / QMB1551</strain>
        <plasmid evidence="1">pBM400</plasmid>
    </source>
</reference>
<sequence>MLCKISYYNKCFKSQKSINPLVSSKYMLFFSATFNNYLFF</sequence>
<name>D5E3G4_PRIM1</name>
<dbReference type="AlphaFoldDB" id="D5E3G4"/>
<keyword evidence="1" id="KW-0614">Plasmid</keyword>
<gene>
    <name evidence="1" type="ordered locus">BMQ_pBM40058</name>
</gene>
<reference evidence="1 2" key="1">
    <citation type="journal article" date="2003" name="Appl. Environ. Microbiol.">
        <title>Sequencing and characterization of pBM400 from Bacillus megaterium QM B1551.</title>
        <authorList>
            <person name="Scholle M.D."/>
            <person name="White C.A."/>
            <person name="Kunnimalaiyaan M."/>
            <person name="Vary P.S."/>
        </authorList>
    </citation>
    <scope>NUCLEOTIDE SEQUENCE [LARGE SCALE GENOMIC DNA]</scope>
    <source>
        <strain evidence="2">ATCC 12872 / QMB1551</strain>
        <plasmid evidence="1">pBM400</plasmid>
    </source>
</reference>
<dbReference type="HOGENOM" id="CLU_3285040_0_0_9"/>
<dbReference type="EMBL" id="CP001987">
    <property type="protein sequence ID" value="ADE72339.1"/>
    <property type="molecule type" value="Genomic_DNA"/>
</dbReference>
<proteinExistence type="predicted"/>
<geneLocation type="plasmid" evidence="1 2">
    <name>pBM400</name>
</geneLocation>
<keyword evidence="2" id="KW-1185">Reference proteome</keyword>
<evidence type="ECO:0000313" key="1">
    <source>
        <dbReference type="EMBL" id="ADE72339.1"/>
    </source>
</evidence>
<dbReference type="Proteomes" id="UP000000935">
    <property type="component" value="Plasmid pBM400"/>
</dbReference>
<dbReference type="KEGG" id="bmq:BMQ_pBM40058"/>